<accession>A0A9P5C681</accession>
<proteinExistence type="predicted"/>
<feature type="region of interest" description="Disordered" evidence="1">
    <location>
        <begin position="110"/>
        <end position="131"/>
    </location>
</feature>
<dbReference type="PANTHER" id="PTHR23225:SF2">
    <property type="entry name" value="AT09679P-RELATED"/>
    <property type="match status" value="1"/>
</dbReference>
<gene>
    <name evidence="2" type="ORF">E8E12_006851</name>
</gene>
<feature type="compositionally biased region" description="Basic and acidic residues" evidence="1">
    <location>
        <begin position="233"/>
        <end position="246"/>
    </location>
</feature>
<dbReference type="GO" id="GO:0003700">
    <property type="term" value="F:DNA-binding transcription factor activity"/>
    <property type="evidence" value="ECO:0007669"/>
    <property type="project" value="InterPro"/>
</dbReference>
<feature type="region of interest" description="Disordered" evidence="1">
    <location>
        <begin position="192"/>
        <end position="295"/>
    </location>
</feature>
<evidence type="ECO:0000313" key="2">
    <source>
        <dbReference type="EMBL" id="KAF3046386.1"/>
    </source>
</evidence>
<name>A0A9P5C681_9PLEO</name>
<sequence>MPSQQFEDIPRIQYVDEMHYPSWSSDYHGYTFMHKQQATSFGIVDDSTYLDHLEDNMISMQPMERFMFDPSPQTHSILHANIPLQGQHQNQFALQWSSSEVYRYASPDRTSVSGTSSYASQNDVSSPHAYHTASYGSPTDLFHSSQPYHAFEHFSDVTYTAGSSINPKEVEYSHQEPEPTIEGTDANIKQEATIGSEEVQSKNESAPDASYREYSDSGIGNSVRDAQSVQPVDFKEESDADSDYKPNQRGSKRRRSAQHPPRTPRRRGGAVRKDSAVGISTQSKPGRKPRFTSKVSVESCQDDRRSFPCPLAAYNCTSTFSSKNEWKRHVSTQHIKLGFWRCDLCAPTTDPNDASVLYYNDFNRKDLFTQHLRRMHAAQGSGARHMKEYPVNEDNISEHQTRCYLQLRHAPQQSICPVVGCDREFFGPTSWEERMEHVGRHMEKDKKNGSGVFDVDNWELDTALEQYLLNEDLIVWEHGTWKIGAGKSRRVDSDSSDDGY</sequence>
<evidence type="ECO:0000256" key="1">
    <source>
        <dbReference type="SAM" id="MobiDB-lite"/>
    </source>
</evidence>
<evidence type="ECO:0000313" key="3">
    <source>
        <dbReference type="Proteomes" id="UP000758155"/>
    </source>
</evidence>
<feature type="compositionally biased region" description="Polar residues" evidence="1">
    <location>
        <begin position="110"/>
        <end position="125"/>
    </location>
</feature>
<dbReference type="OrthoDB" id="5388486at2759"/>
<reference evidence="2" key="1">
    <citation type="submission" date="2019-04" db="EMBL/GenBank/DDBJ databases">
        <title>Sequencing of skin fungus with MAO and IRED activity.</title>
        <authorList>
            <person name="Marsaioli A.J."/>
            <person name="Bonatto J.M.C."/>
            <person name="Reis Junior O."/>
        </authorList>
    </citation>
    <scope>NUCLEOTIDE SEQUENCE</scope>
    <source>
        <strain evidence="2">28M1</strain>
    </source>
</reference>
<dbReference type="Gene3D" id="3.30.160.60">
    <property type="entry name" value="Classic Zinc Finger"/>
    <property type="match status" value="1"/>
</dbReference>
<feature type="compositionally biased region" description="Polar residues" evidence="1">
    <location>
        <begin position="218"/>
        <end position="230"/>
    </location>
</feature>
<dbReference type="PANTHER" id="PTHR23225">
    <property type="entry name" value="ZINC FINGER PROTEIN"/>
    <property type="match status" value="1"/>
</dbReference>
<feature type="compositionally biased region" description="Basic residues" evidence="1">
    <location>
        <begin position="250"/>
        <end position="270"/>
    </location>
</feature>
<comment type="caution">
    <text evidence="2">The sequence shown here is derived from an EMBL/GenBank/DDBJ whole genome shotgun (WGS) entry which is preliminary data.</text>
</comment>
<organism evidence="2 3">
    <name type="scientific">Didymella heteroderae</name>
    <dbReference type="NCBI Taxonomy" id="1769908"/>
    <lineage>
        <taxon>Eukaryota</taxon>
        <taxon>Fungi</taxon>
        <taxon>Dikarya</taxon>
        <taxon>Ascomycota</taxon>
        <taxon>Pezizomycotina</taxon>
        <taxon>Dothideomycetes</taxon>
        <taxon>Pleosporomycetidae</taxon>
        <taxon>Pleosporales</taxon>
        <taxon>Pleosporineae</taxon>
        <taxon>Didymellaceae</taxon>
        <taxon>Didymella</taxon>
    </lineage>
</organism>
<dbReference type="Proteomes" id="UP000758155">
    <property type="component" value="Unassembled WGS sequence"/>
</dbReference>
<keyword evidence="3" id="KW-1185">Reference proteome</keyword>
<evidence type="ECO:0008006" key="4">
    <source>
        <dbReference type="Google" id="ProtNLM"/>
    </source>
</evidence>
<dbReference type="AlphaFoldDB" id="A0A9P5C681"/>
<protein>
    <recommendedName>
        <fullName evidence="4">C2H2-type domain-containing protein</fullName>
    </recommendedName>
</protein>
<dbReference type="InterPro" id="IPR039970">
    <property type="entry name" value="TF_Grauzone"/>
</dbReference>
<dbReference type="EMBL" id="SWKV01000004">
    <property type="protein sequence ID" value="KAF3046386.1"/>
    <property type="molecule type" value="Genomic_DNA"/>
</dbReference>